<dbReference type="SMART" id="SM00530">
    <property type="entry name" value="HTH_XRE"/>
    <property type="match status" value="1"/>
</dbReference>
<feature type="domain" description="HTH cro/C1-type" evidence="4">
    <location>
        <begin position="29"/>
        <end position="74"/>
    </location>
</feature>
<dbReference type="PANTHER" id="PTHR40661:SF3">
    <property type="entry name" value="FELS-1 PROPHAGE TRANSCRIPTIONAL REGULATOR"/>
    <property type="match status" value="1"/>
</dbReference>
<dbReference type="InterPro" id="IPR001387">
    <property type="entry name" value="Cro/C1-type_HTH"/>
</dbReference>
<proteinExistence type="predicted"/>
<gene>
    <name evidence="5" type="ORF">D3877_10185</name>
</gene>
<dbReference type="SUPFAM" id="SSF47413">
    <property type="entry name" value="lambda repressor-like DNA-binding domains"/>
    <property type="match status" value="1"/>
</dbReference>
<evidence type="ECO:0000256" key="1">
    <source>
        <dbReference type="ARBA" id="ARBA00023015"/>
    </source>
</evidence>
<accession>A0A418W4H1</accession>
<protein>
    <submittedName>
        <fullName evidence="5">Helix-turn-helix domain-containing protein</fullName>
    </submittedName>
</protein>
<evidence type="ECO:0000313" key="5">
    <source>
        <dbReference type="EMBL" id="RJF84837.1"/>
    </source>
</evidence>
<dbReference type="Gene3D" id="1.10.260.40">
    <property type="entry name" value="lambda repressor-like DNA-binding domains"/>
    <property type="match status" value="1"/>
</dbReference>
<dbReference type="InterPro" id="IPR010982">
    <property type="entry name" value="Lambda_DNA-bd_dom_sf"/>
</dbReference>
<reference evidence="5 6" key="1">
    <citation type="submission" date="2018-09" db="EMBL/GenBank/DDBJ databases">
        <authorList>
            <person name="Zhu H."/>
        </authorList>
    </citation>
    <scope>NUCLEOTIDE SEQUENCE [LARGE SCALE GENOMIC DNA]</scope>
    <source>
        <strain evidence="5 6">K2W22B-5</strain>
    </source>
</reference>
<evidence type="ECO:0000256" key="2">
    <source>
        <dbReference type="ARBA" id="ARBA00023125"/>
    </source>
</evidence>
<dbReference type="EMBL" id="QYUL01000001">
    <property type="protein sequence ID" value="RJF84837.1"/>
    <property type="molecule type" value="Genomic_DNA"/>
</dbReference>
<dbReference type="RefSeq" id="WP_119830470.1">
    <property type="nucleotide sequence ID" value="NZ_QYUL01000001.1"/>
</dbReference>
<dbReference type="Proteomes" id="UP000283458">
    <property type="component" value="Unassembled WGS sequence"/>
</dbReference>
<dbReference type="GO" id="GO:0003677">
    <property type="term" value="F:DNA binding"/>
    <property type="evidence" value="ECO:0007669"/>
    <property type="project" value="UniProtKB-KW"/>
</dbReference>
<evidence type="ECO:0000313" key="6">
    <source>
        <dbReference type="Proteomes" id="UP000283458"/>
    </source>
</evidence>
<name>A0A418W4H1_9PROT</name>
<keyword evidence="6" id="KW-1185">Reference proteome</keyword>
<keyword evidence="3" id="KW-0804">Transcription</keyword>
<dbReference type="Pfam" id="PF13560">
    <property type="entry name" value="HTH_31"/>
    <property type="match status" value="1"/>
</dbReference>
<comment type="caution">
    <text evidence="5">The sequence shown here is derived from an EMBL/GenBank/DDBJ whole genome shotgun (WGS) entry which is preliminary data.</text>
</comment>
<evidence type="ECO:0000256" key="3">
    <source>
        <dbReference type="ARBA" id="ARBA00023163"/>
    </source>
</evidence>
<dbReference type="CDD" id="cd00093">
    <property type="entry name" value="HTH_XRE"/>
    <property type="match status" value="1"/>
</dbReference>
<dbReference type="OrthoDB" id="7219726at2"/>
<dbReference type="PROSITE" id="PS50943">
    <property type="entry name" value="HTH_CROC1"/>
    <property type="match status" value="1"/>
</dbReference>
<dbReference type="PANTHER" id="PTHR40661">
    <property type="match status" value="1"/>
</dbReference>
<sequence>MDNDHRFTDLGSNRKAFGDRLRLAMKGRLTQEELAKATGASLSGVKKWLSGASDPGWSGIVAAAQVCGISLDWLATGNGSMRPGDAAAASTAPTATAETFAPATDARLMGRLTEKILLIYKEMGVSIAIHQATERAAKEHDRIVATVTDPDDRLTEVGEVTAALRQELRAAAADPASSKRRA</sequence>
<keyword evidence="2" id="KW-0238">DNA-binding</keyword>
<keyword evidence="1" id="KW-0805">Transcription regulation</keyword>
<organism evidence="5 6">
    <name type="scientific">Azospirillum cavernae</name>
    <dbReference type="NCBI Taxonomy" id="2320860"/>
    <lineage>
        <taxon>Bacteria</taxon>
        <taxon>Pseudomonadati</taxon>
        <taxon>Pseudomonadota</taxon>
        <taxon>Alphaproteobacteria</taxon>
        <taxon>Rhodospirillales</taxon>
        <taxon>Azospirillaceae</taxon>
        <taxon>Azospirillum</taxon>
    </lineage>
</organism>
<dbReference type="AlphaFoldDB" id="A0A418W4H1"/>
<evidence type="ECO:0000259" key="4">
    <source>
        <dbReference type="PROSITE" id="PS50943"/>
    </source>
</evidence>